<dbReference type="OrthoDB" id="1077582at2759"/>
<comment type="pathway">
    <text evidence="2">Secondary metabolite biosynthesis.</text>
</comment>
<evidence type="ECO:0000256" key="3">
    <source>
        <dbReference type="ARBA" id="ARBA00007282"/>
    </source>
</evidence>
<dbReference type="GO" id="GO:0008374">
    <property type="term" value="F:O-acyltransferase activity"/>
    <property type="evidence" value="ECO:0007669"/>
    <property type="project" value="InterPro"/>
</dbReference>
<accession>A0A6A6R271</accession>
<sequence>MLREFPRALTILLMPLFLIYFSIFAFVKKQYPISKLLAAGAILTLWCSPHAAPVNCGAARALLNFPIAIGTMKLLDVLIRRDNLPEYTAGPRPSDWIFALILLTELRYESFTPNYVRLPKHIKPFSEPIQLCIHAAAFAVLQALPQVPPVLAYEILLSLYIIFTSMQLLFRYKNSPPLFAPLYLIDSFAGFWAETWHNCFTAPCMTLAYTPIYQLVLASRLPKPVARVAGVLATFSFMAIFHMWTLAPLLSQEGVKRIGLFFVVNGVVTVVEVAVWGKKRHWVRAALSWIGELVIASWVVMAVPFTEGLMNLDWRGICRPREYM</sequence>
<keyword evidence="11" id="KW-1185">Reference proteome</keyword>
<dbReference type="InterPro" id="IPR044851">
    <property type="entry name" value="Wax_synthase"/>
</dbReference>
<dbReference type="Proteomes" id="UP000799750">
    <property type="component" value="Unassembled WGS sequence"/>
</dbReference>
<evidence type="ECO:0000256" key="5">
    <source>
        <dbReference type="ARBA" id="ARBA00022692"/>
    </source>
</evidence>
<dbReference type="GO" id="GO:0016020">
    <property type="term" value="C:membrane"/>
    <property type="evidence" value="ECO:0007669"/>
    <property type="project" value="UniProtKB-SubCell"/>
</dbReference>
<evidence type="ECO:0000259" key="9">
    <source>
        <dbReference type="Pfam" id="PF13813"/>
    </source>
</evidence>
<feature type="transmembrane region" description="Helical" evidence="8">
    <location>
        <begin position="225"/>
        <end position="246"/>
    </location>
</feature>
<dbReference type="PANTHER" id="PTHR31595:SF57">
    <property type="entry name" value="OS04G0481900 PROTEIN"/>
    <property type="match status" value="1"/>
</dbReference>
<proteinExistence type="inferred from homology"/>
<evidence type="ECO:0000256" key="1">
    <source>
        <dbReference type="ARBA" id="ARBA00004141"/>
    </source>
</evidence>
<evidence type="ECO:0000256" key="2">
    <source>
        <dbReference type="ARBA" id="ARBA00005179"/>
    </source>
</evidence>
<evidence type="ECO:0000313" key="11">
    <source>
        <dbReference type="Proteomes" id="UP000799750"/>
    </source>
</evidence>
<dbReference type="GO" id="GO:0006629">
    <property type="term" value="P:lipid metabolic process"/>
    <property type="evidence" value="ECO:0007669"/>
    <property type="project" value="InterPro"/>
</dbReference>
<name>A0A6A6R271_9PEZI</name>
<feature type="domain" description="Wax synthase" evidence="9">
    <location>
        <begin position="176"/>
        <end position="263"/>
    </location>
</feature>
<dbReference type="Pfam" id="PF13813">
    <property type="entry name" value="MBOAT_2"/>
    <property type="match status" value="1"/>
</dbReference>
<gene>
    <name evidence="10" type="ORF">BU16DRAFT_455554</name>
</gene>
<evidence type="ECO:0000256" key="8">
    <source>
        <dbReference type="SAM" id="Phobius"/>
    </source>
</evidence>
<dbReference type="PANTHER" id="PTHR31595">
    <property type="entry name" value="LONG-CHAIN-ALCOHOL O-FATTY-ACYLTRANSFERASE 3-RELATED"/>
    <property type="match status" value="1"/>
</dbReference>
<keyword evidence="4" id="KW-0808">Transferase</keyword>
<feature type="transmembrane region" description="Helical" evidence="8">
    <location>
        <begin position="289"/>
        <end position="306"/>
    </location>
</feature>
<protein>
    <recommendedName>
        <fullName evidence="9">Wax synthase domain-containing protein</fullName>
    </recommendedName>
</protein>
<evidence type="ECO:0000256" key="6">
    <source>
        <dbReference type="ARBA" id="ARBA00022989"/>
    </source>
</evidence>
<organism evidence="10 11">
    <name type="scientific">Lophium mytilinum</name>
    <dbReference type="NCBI Taxonomy" id="390894"/>
    <lineage>
        <taxon>Eukaryota</taxon>
        <taxon>Fungi</taxon>
        <taxon>Dikarya</taxon>
        <taxon>Ascomycota</taxon>
        <taxon>Pezizomycotina</taxon>
        <taxon>Dothideomycetes</taxon>
        <taxon>Pleosporomycetidae</taxon>
        <taxon>Mytilinidiales</taxon>
        <taxon>Mytilinidiaceae</taxon>
        <taxon>Lophium</taxon>
    </lineage>
</organism>
<evidence type="ECO:0000313" key="10">
    <source>
        <dbReference type="EMBL" id="KAF2498354.1"/>
    </source>
</evidence>
<dbReference type="AlphaFoldDB" id="A0A6A6R271"/>
<comment type="similarity">
    <text evidence="3">Belongs to the wax synthase family.</text>
</comment>
<evidence type="ECO:0000256" key="7">
    <source>
        <dbReference type="ARBA" id="ARBA00023136"/>
    </source>
</evidence>
<feature type="transmembrane region" description="Helical" evidence="8">
    <location>
        <begin position="6"/>
        <end position="27"/>
    </location>
</feature>
<dbReference type="InterPro" id="IPR032805">
    <property type="entry name" value="Wax_synthase_dom"/>
</dbReference>
<evidence type="ECO:0000256" key="4">
    <source>
        <dbReference type="ARBA" id="ARBA00022679"/>
    </source>
</evidence>
<keyword evidence="6 8" id="KW-1133">Transmembrane helix</keyword>
<keyword evidence="5 8" id="KW-0812">Transmembrane</keyword>
<keyword evidence="7 8" id="KW-0472">Membrane</keyword>
<feature type="transmembrane region" description="Helical" evidence="8">
    <location>
        <begin position="150"/>
        <end position="170"/>
    </location>
</feature>
<dbReference type="EMBL" id="MU004185">
    <property type="protein sequence ID" value="KAF2498354.1"/>
    <property type="molecule type" value="Genomic_DNA"/>
</dbReference>
<feature type="transmembrane region" description="Helical" evidence="8">
    <location>
        <begin position="258"/>
        <end position="277"/>
    </location>
</feature>
<reference evidence="10" key="1">
    <citation type="journal article" date="2020" name="Stud. Mycol.">
        <title>101 Dothideomycetes genomes: a test case for predicting lifestyles and emergence of pathogens.</title>
        <authorList>
            <person name="Haridas S."/>
            <person name="Albert R."/>
            <person name="Binder M."/>
            <person name="Bloem J."/>
            <person name="Labutti K."/>
            <person name="Salamov A."/>
            <person name="Andreopoulos B."/>
            <person name="Baker S."/>
            <person name="Barry K."/>
            <person name="Bills G."/>
            <person name="Bluhm B."/>
            <person name="Cannon C."/>
            <person name="Castanera R."/>
            <person name="Culley D."/>
            <person name="Daum C."/>
            <person name="Ezra D."/>
            <person name="Gonzalez J."/>
            <person name="Henrissat B."/>
            <person name="Kuo A."/>
            <person name="Liang C."/>
            <person name="Lipzen A."/>
            <person name="Lutzoni F."/>
            <person name="Magnuson J."/>
            <person name="Mondo S."/>
            <person name="Nolan M."/>
            <person name="Ohm R."/>
            <person name="Pangilinan J."/>
            <person name="Park H.-J."/>
            <person name="Ramirez L."/>
            <person name="Alfaro M."/>
            <person name="Sun H."/>
            <person name="Tritt A."/>
            <person name="Yoshinaga Y."/>
            <person name="Zwiers L.-H."/>
            <person name="Turgeon B."/>
            <person name="Goodwin S."/>
            <person name="Spatafora J."/>
            <person name="Crous P."/>
            <person name="Grigoriev I."/>
        </authorList>
    </citation>
    <scope>NUCLEOTIDE SEQUENCE</scope>
    <source>
        <strain evidence="10">CBS 269.34</strain>
    </source>
</reference>
<comment type="subcellular location">
    <subcellularLocation>
        <location evidence="1">Membrane</location>
        <topology evidence="1">Multi-pass membrane protein</topology>
    </subcellularLocation>
</comment>